<keyword evidence="1" id="KW-0175">Coiled coil</keyword>
<evidence type="ECO:0000256" key="1">
    <source>
        <dbReference type="SAM" id="Coils"/>
    </source>
</evidence>
<sequence>MISAASSIEEHLSNGENENPVESTKQLSSSIADDSANLDCESIKNEFCNYPNMPPSILRNGSTFVGLTPSNKTEEMNIISKCFSLCNIPLVKLDPRNCSHSLSILSEGIGEMIKNNDKNHFIEKKKHLQETQSLESIIEALKEQNTTKLSIEDFEKLQKPIDSIRKEKEKLEKLLFSKDFELASIDAILKRAESGNNSGTKRIELKVNSTKVKELENSAVEIKSACGDNNRALMEAGNTMIQTSQLDNAEPDKMDERHMKTADKMNLDRVRYRKEKENKSNELKRKCEQLQNNKAEIDFLQDELKSVREENCSMKETFVAVEKEDLHVRLENAVLERKLQEAEERNVHLQTETAETWNGLEKMQEDIEKLRMKNNEIIFQRALIDQLKSESGSLKLTFKNLQEEHEQLQMDFNNLKLSNSKLLKFNGRLDESRRSAEKSLSKLEHVVLDMNRQEKGVRADMECLREQLKCSVDTVELLQKANAISEGRPRELQCRLDRLQSRNFEIVAKLDTKEREIRQVYSKMDQLSYLFSLTNGPSKSEFLNRGTEVEHFHSKWHRGDMRKRDFFLSLVSRKGIIKDYWTNINQGVY</sequence>
<dbReference type="EMBL" id="BDGX01000038">
    <property type="protein sequence ID" value="GAV54438.1"/>
    <property type="molecule type" value="Genomic_DNA"/>
</dbReference>
<feature type="region of interest" description="Disordered" evidence="2">
    <location>
        <begin position="1"/>
        <end position="28"/>
    </location>
</feature>
<evidence type="ECO:0000256" key="2">
    <source>
        <dbReference type="SAM" id="MobiDB-lite"/>
    </source>
</evidence>
<reference evidence="3 4" key="1">
    <citation type="submission" date="2016-08" db="EMBL/GenBank/DDBJ databases">
        <title>Draft genome sequence of allopolyploid Zygosaccharomyces rouxii.</title>
        <authorList>
            <person name="Watanabe J."/>
            <person name="Uehara K."/>
            <person name="Mogi Y."/>
            <person name="Tsukioka Y."/>
        </authorList>
    </citation>
    <scope>NUCLEOTIDE SEQUENCE [LARGE SCALE GENOMIC DNA]</scope>
    <source>
        <strain evidence="3 4">NBRC 110957</strain>
    </source>
</reference>
<comment type="caution">
    <text evidence="3">The sequence shown here is derived from an EMBL/GenBank/DDBJ whole genome shotgun (WGS) entry which is preliminary data.</text>
</comment>
<evidence type="ECO:0000313" key="4">
    <source>
        <dbReference type="Proteomes" id="UP000187013"/>
    </source>
</evidence>
<dbReference type="AlphaFoldDB" id="A0A1Q3AFG2"/>
<evidence type="ECO:0000313" key="3">
    <source>
        <dbReference type="EMBL" id="GAV54438.1"/>
    </source>
</evidence>
<dbReference type="Proteomes" id="UP000187013">
    <property type="component" value="Unassembled WGS sequence"/>
</dbReference>
<accession>A0A1Q3AFG2</accession>
<protein>
    <submittedName>
        <fullName evidence="3">Uncharacterized protein</fullName>
    </submittedName>
</protein>
<feature type="compositionally biased region" description="Polar residues" evidence="2">
    <location>
        <begin position="14"/>
        <end position="28"/>
    </location>
</feature>
<gene>
    <name evidence="3" type="ORF">ZYGR_0AL01700</name>
</gene>
<name>A0A1Q3AFG2_ZYGRO</name>
<proteinExistence type="predicted"/>
<feature type="coiled-coil region" evidence="1">
    <location>
        <begin position="262"/>
        <end position="418"/>
    </location>
</feature>
<organism evidence="3 4">
    <name type="scientific">Zygosaccharomyces rouxii</name>
    <dbReference type="NCBI Taxonomy" id="4956"/>
    <lineage>
        <taxon>Eukaryota</taxon>
        <taxon>Fungi</taxon>
        <taxon>Dikarya</taxon>
        <taxon>Ascomycota</taxon>
        <taxon>Saccharomycotina</taxon>
        <taxon>Saccharomycetes</taxon>
        <taxon>Saccharomycetales</taxon>
        <taxon>Saccharomycetaceae</taxon>
        <taxon>Zygosaccharomyces</taxon>
    </lineage>
</organism>